<evidence type="ECO:0000256" key="2">
    <source>
        <dbReference type="ARBA" id="ARBA00006967"/>
    </source>
</evidence>
<name>A0AAD8YQN1_9TELE</name>
<dbReference type="PANTHER" id="PTHR17045:SF5">
    <property type="entry name" value="CBP_P300-INTERACTING TRANSACTIVATOR 4"/>
    <property type="match status" value="1"/>
</dbReference>
<evidence type="ECO:0000256" key="5">
    <source>
        <dbReference type="ARBA" id="ARBA00023163"/>
    </source>
</evidence>
<dbReference type="GO" id="GO:0005634">
    <property type="term" value="C:nucleus"/>
    <property type="evidence" value="ECO:0007669"/>
    <property type="project" value="UniProtKB-SubCell"/>
</dbReference>
<proteinExistence type="inferred from homology"/>
<feature type="region of interest" description="Disordered" evidence="7">
    <location>
        <begin position="141"/>
        <end position="160"/>
    </location>
</feature>
<dbReference type="AlphaFoldDB" id="A0AAD8YQN1"/>
<keyword evidence="5" id="KW-0804">Transcription</keyword>
<gene>
    <name evidence="8" type="ORF">P4O66_018827</name>
</gene>
<dbReference type="PANTHER" id="PTHR17045">
    <property type="entry name" value="MELANOCYTE SPECIFIC GENE RELATED CITED"/>
    <property type="match status" value="1"/>
</dbReference>
<evidence type="ECO:0000313" key="8">
    <source>
        <dbReference type="EMBL" id="KAK1785457.1"/>
    </source>
</evidence>
<reference evidence="8" key="1">
    <citation type="submission" date="2023-03" db="EMBL/GenBank/DDBJ databases">
        <title>Electrophorus voltai genome.</title>
        <authorList>
            <person name="Bian C."/>
        </authorList>
    </citation>
    <scope>NUCLEOTIDE SEQUENCE</scope>
    <source>
        <strain evidence="8">CB-2022</strain>
        <tissue evidence="8">Muscle</tissue>
    </source>
</reference>
<evidence type="ECO:0000313" key="9">
    <source>
        <dbReference type="Proteomes" id="UP001239994"/>
    </source>
</evidence>
<evidence type="ECO:0000256" key="3">
    <source>
        <dbReference type="ARBA" id="ARBA00023015"/>
    </source>
</evidence>
<accession>A0AAD8YQN1</accession>
<comment type="similarity">
    <text evidence="2">Belongs to the CITED family.</text>
</comment>
<evidence type="ECO:0000256" key="7">
    <source>
        <dbReference type="SAM" id="MobiDB-lite"/>
    </source>
</evidence>
<keyword evidence="6" id="KW-0539">Nucleus</keyword>
<sequence length="281" mass="30440">MEEMMLMGVLVEQAGRCFWGLSARGEVEMRRGSNQHIAPKAMADHMMMPMTHGSAGGGLHSYRMGMNGLPQHQPALRGLPTGQLPHYGRVQHGPIEVGMRQRPGMGPVMNAGHMGGQMGGGHHHQMQAAAVMYGQQTAQHPHAQAQHHMHAPNQPQHPQQYMGGGMSTSQQLMASMHLQKLNTQYHGLPLAHPGGGHHMGGGGQYRAGPVQLPGMQTGMGTPTLGLNGMDMDLIDEEVLTSLVLELGLDRVQELPELFLGQNEFDFFADFVCKQQPSTVSC</sequence>
<comment type="caution">
    <text evidence="8">The sequence shown here is derived from an EMBL/GenBank/DDBJ whole genome shotgun (WGS) entry which is preliminary data.</text>
</comment>
<evidence type="ECO:0008006" key="10">
    <source>
        <dbReference type="Google" id="ProtNLM"/>
    </source>
</evidence>
<dbReference type="FunFam" id="6.10.140.2200:FF:000001">
    <property type="entry name" value="Cbp/p300-interacting transactivator 2 isoform 1"/>
    <property type="match status" value="1"/>
</dbReference>
<comment type="subcellular location">
    <subcellularLocation>
        <location evidence="1">Nucleus</location>
    </subcellularLocation>
</comment>
<feature type="compositionally biased region" description="Low complexity" evidence="7">
    <location>
        <begin position="151"/>
        <end position="160"/>
    </location>
</feature>
<evidence type="ECO:0000256" key="4">
    <source>
        <dbReference type="ARBA" id="ARBA00023159"/>
    </source>
</evidence>
<keyword evidence="9" id="KW-1185">Reference proteome</keyword>
<dbReference type="GO" id="GO:0003713">
    <property type="term" value="F:transcription coactivator activity"/>
    <property type="evidence" value="ECO:0007669"/>
    <property type="project" value="TreeGrafter"/>
</dbReference>
<protein>
    <recommendedName>
        <fullName evidence="10">Cbp/p300-interacting transactivator, with Glu/Asp-rich carboxy-terminal domain, 4b</fullName>
    </recommendedName>
</protein>
<evidence type="ECO:0000256" key="6">
    <source>
        <dbReference type="ARBA" id="ARBA00023242"/>
    </source>
</evidence>
<dbReference type="EMBL" id="JAROKS010000026">
    <property type="protein sequence ID" value="KAK1785457.1"/>
    <property type="molecule type" value="Genomic_DNA"/>
</dbReference>
<evidence type="ECO:0000256" key="1">
    <source>
        <dbReference type="ARBA" id="ARBA00004123"/>
    </source>
</evidence>
<dbReference type="Pfam" id="PF04487">
    <property type="entry name" value="CITED"/>
    <property type="match status" value="1"/>
</dbReference>
<keyword evidence="4" id="KW-0010">Activator</keyword>
<dbReference type="Proteomes" id="UP001239994">
    <property type="component" value="Unassembled WGS sequence"/>
</dbReference>
<dbReference type="Gene3D" id="6.10.140.2200">
    <property type="match status" value="1"/>
</dbReference>
<organism evidence="8 9">
    <name type="scientific">Electrophorus voltai</name>
    <dbReference type="NCBI Taxonomy" id="2609070"/>
    <lineage>
        <taxon>Eukaryota</taxon>
        <taxon>Metazoa</taxon>
        <taxon>Chordata</taxon>
        <taxon>Craniata</taxon>
        <taxon>Vertebrata</taxon>
        <taxon>Euteleostomi</taxon>
        <taxon>Actinopterygii</taxon>
        <taxon>Neopterygii</taxon>
        <taxon>Teleostei</taxon>
        <taxon>Ostariophysi</taxon>
        <taxon>Gymnotiformes</taxon>
        <taxon>Gymnotoidei</taxon>
        <taxon>Gymnotidae</taxon>
        <taxon>Electrophorus</taxon>
    </lineage>
</organism>
<keyword evidence="3" id="KW-0805">Transcription regulation</keyword>
<dbReference type="InterPro" id="IPR007576">
    <property type="entry name" value="CITED"/>
</dbReference>